<sequence length="321" mass="36201">MSPVEENDDVHSGDEMGSEDDLEFSTPEELVDYQGEDDDDKSITTETDEHQAATTQTFDHESPLVKLPPELILNIIEFLPTVYDVARLIRTCKWFSTGDLKHAVLRTALIRQNTYHTFRQNPLEWPLLLEKILLNAINQSNPAKILGRIKDHLDDKLRGADNKPLFQINRPFVHTTGLTMLELAAKHGDIQLAEWLLLHGAKPNAGSMKPLHLAIQRAVDSGGNICPCGIARLLINEGANTIEPSKDLVKLWRCAVHGPGVDCLLNLGQTFLRSPDFERYEAERPRIEDWLSLLRGETSYETSFAQVTKSGKWDWERGGVF</sequence>
<reference evidence="3" key="2">
    <citation type="submission" date="2023-05" db="EMBL/GenBank/DDBJ databases">
        <authorList>
            <consortium name="Lawrence Berkeley National Laboratory"/>
            <person name="Steindorff A."/>
            <person name="Hensen N."/>
            <person name="Bonometti L."/>
            <person name="Westerberg I."/>
            <person name="Brannstrom I.O."/>
            <person name="Guillou S."/>
            <person name="Cros-Aarteil S."/>
            <person name="Calhoun S."/>
            <person name="Haridas S."/>
            <person name="Kuo A."/>
            <person name="Mondo S."/>
            <person name="Pangilinan J."/>
            <person name="Riley R."/>
            <person name="Labutti K."/>
            <person name="Andreopoulos B."/>
            <person name="Lipzen A."/>
            <person name="Chen C."/>
            <person name="Yanf M."/>
            <person name="Daum C."/>
            <person name="Ng V."/>
            <person name="Clum A."/>
            <person name="Ohm R."/>
            <person name="Martin F."/>
            <person name="Silar P."/>
            <person name="Natvig D."/>
            <person name="Lalanne C."/>
            <person name="Gautier V."/>
            <person name="Ament-Velasquez S.L."/>
            <person name="Kruys A."/>
            <person name="Hutchinson M.I."/>
            <person name="Powell A.J."/>
            <person name="Barry K."/>
            <person name="Miller A.N."/>
            <person name="Grigoriev I.V."/>
            <person name="Debuchy R."/>
            <person name="Gladieux P."/>
            <person name="Thoren M.H."/>
            <person name="Johannesson H."/>
        </authorList>
    </citation>
    <scope>NUCLEOTIDE SEQUENCE</scope>
    <source>
        <strain evidence="3">PSN293</strain>
    </source>
</reference>
<dbReference type="PROSITE" id="PS50297">
    <property type="entry name" value="ANK_REP_REGION"/>
    <property type="match status" value="1"/>
</dbReference>
<dbReference type="SMART" id="SM00248">
    <property type="entry name" value="ANK"/>
    <property type="match status" value="2"/>
</dbReference>
<gene>
    <name evidence="3" type="ORF">QBC37DRAFT_93275</name>
</gene>
<dbReference type="InterPro" id="IPR036047">
    <property type="entry name" value="F-box-like_dom_sf"/>
</dbReference>
<organism evidence="3 4">
    <name type="scientific">Rhypophila decipiens</name>
    <dbReference type="NCBI Taxonomy" id="261697"/>
    <lineage>
        <taxon>Eukaryota</taxon>
        <taxon>Fungi</taxon>
        <taxon>Dikarya</taxon>
        <taxon>Ascomycota</taxon>
        <taxon>Pezizomycotina</taxon>
        <taxon>Sordariomycetes</taxon>
        <taxon>Sordariomycetidae</taxon>
        <taxon>Sordariales</taxon>
        <taxon>Naviculisporaceae</taxon>
        <taxon>Rhypophila</taxon>
    </lineage>
</organism>
<dbReference type="PROSITE" id="PS50088">
    <property type="entry name" value="ANK_REPEAT"/>
    <property type="match status" value="1"/>
</dbReference>
<evidence type="ECO:0000313" key="4">
    <source>
        <dbReference type="Proteomes" id="UP001301769"/>
    </source>
</evidence>
<dbReference type="Proteomes" id="UP001301769">
    <property type="component" value="Unassembled WGS sequence"/>
</dbReference>
<dbReference type="SUPFAM" id="SSF81383">
    <property type="entry name" value="F-box domain"/>
    <property type="match status" value="1"/>
</dbReference>
<dbReference type="Pfam" id="PF00023">
    <property type="entry name" value="Ank"/>
    <property type="match status" value="1"/>
</dbReference>
<reference evidence="3" key="1">
    <citation type="journal article" date="2023" name="Mol. Phylogenet. Evol.">
        <title>Genome-scale phylogeny and comparative genomics of the fungal order Sordariales.</title>
        <authorList>
            <person name="Hensen N."/>
            <person name="Bonometti L."/>
            <person name="Westerberg I."/>
            <person name="Brannstrom I.O."/>
            <person name="Guillou S."/>
            <person name="Cros-Aarteil S."/>
            <person name="Calhoun S."/>
            <person name="Haridas S."/>
            <person name="Kuo A."/>
            <person name="Mondo S."/>
            <person name="Pangilinan J."/>
            <person name="Riley R."/>
            <person name="LaButti K."/>
            <person name="Andreopoulos B."/>
            <person name="Lipzen A."/>
            <person name="Chen C."/>
            <person name="Yan M."/>
            <person name="Daum C."/>
            <person name="Ng V."/>
            <person name="Clum A."/>
            <person name="Steindorff A."/>
            <person name="Ohm R.A."/>
            <person name="Martin F."/>
            <person name="Silar P."/>
            <person name="Natvig D.O."/>
            <person name="Lalanne C."/>
            <person name="Gautier V."/>
            <person name="Ament-Velasquez S.L."/>
            <person name="Kruys A."/>
            <person name="Hutchinson M.I."/>
            <person name="Powell A.J."/>
            <person name="Barry K."/>
            <person name="Miller A.N."/>
            <person name="Grigoriev I.V."/>
            <person name="Debuchy R."/>
            <person name="Gladieux P."/>
            <person name="Hiltunen Thoren M."/>
            <person name="Johannesson H."/>
        </authorList>
    </citation>
    <scope>NUCLEOTIDE SEQUENCE</scope>
    <source>
        <strain evidence="3">PSN293</strain>
    </source>
</reference>
<dbReference type="InterPro" id="IPR002110">
    <property type="entry name" value="Ankyrin_rpt"/>
</dbReference>
<dbReference type="AlphaFoldDB" id="A0AAN6YC44"/>
<protein>
    <submittedName>
        <fullName evidence="3">Uncharacterized protein</fullName>
    </submittedName>
</protein>
<dbReference type="InterPro" id="IPR036770">
    <property type="entry name" value="Ankyrin_rpt-contain_sf"/>
</dbReference>
<comment type="caution">
    <text evidence="3">The sequence shown here is derived from an EMBL/GenBank/DDBJ whole genome shotgun (WGS) entry which is preliminary data.</text>
</comment>
<feature type="region of interest" description="Disordered" evidence="2">
    <location>
        <begin position="1"/>
        <end position="42"/>
    </location>
</feature>
<dbReference type="SUPFAM" id="SSF48403">
    <property type="entry name" value="Ankyrin repeat"/>
    <property type="match status" value="1"/>
</dbReference>
<evidence type="ECO:0000256" key="2">
    <source>
        <dbReference type="SAM" id="MobiDB-lite"/>
    </source>
</evidence>
<evidence type="ECO:0000256" key="1">
    <source>
        <dbReference type="PROSITE-ProRule" id="PRU00023"/>
    </source>
</evidence>
<evidence type="ECO:0000313" key="3">
    <source>
        <dbReference type="EMBL" id="KAK4216314.1"/>
    </source>
</evidence>
<feature type="compositionally biased region" description="Acidic residues" evidence="2">
    <location>
        <begin position="29"/>
        <end position="40"/>
    </location>
</feature>
<feature type="repeat" description="ANK" evidence="1">
    <location>
        <begin position="176"/>
        <end position="208"/>
    </location>
</feature>
<proteinExistence type="predicted"/>
<dbReference type="EMBL" id="MU858069">
    <property type="protein sequence ID" value="KAK4216314.1"/>
    <property type="molecule type" value="Genomic_DNA"/>
</dbReference>
<name>A0AAN6YC44_9PEZI</name>
<accession>A0AAN6YC44</accession>
<keyword evidence="4" id="KW-1185">Reference proteome</keyword>
<keyword evidence="1" id="KW-0040">ANK repeat</keyword>
<dbReference type="Gene3D" id="1.25.40.20">
    <property type="entry name" value="Ankyrin repeat-containing domain"/>
    <property type="match status" value="1"/>
</dbReference>